<proteinExistence type="predicted"/>
<evidence type="ECO:0000259" key="1">
    <source>
        <dbReference type="Pfam" id="PF01609"/>
    </source>
</evidence>
<protein>
    <submittedName>
        <fullName evidence="3">Transposase</fullName>
    </submittedName>
</protein>
<name>W6MEI1_9GAMM</name>
<dbReference type="Pfam" id="PF13340">
    <property type="entry name" value="DUF4096"/>
    <property type="match status" value="1"/>
</dbReference>
<organism evidence="3 4">
    <name type="scientific">Candidatus Competibacter denitrificans Run_A_D11</name>
    <dbReference type="NCBI Taxonomy" id="1400863"/>
    <lineage>
        <taxon>Bacteria</taxon>
        <taxon>Pseudomonadati</taxon>
        <taxon>Pseudomonadota</taxon>
        <taxon>Gammaproteobacteria</taxon>
        <taxon>Candidatus Competibacteraceae</taxon>
        <taxon>Candidatus Competibacter</taxon>
    </lineage>
</organism>
<dbReference type="RefSeq" id="WP_071244471.1">
    <property type="nucleotide sequence ID" value="NZ_CBTJ020000114.1"/>
</dbReference>
<dbReference type="NCBIfam" id="NF033580">
    <property type="entry name" value="transpos_IS5_3"/>
    <property type="match status" value="1"/>
</dbReference>
<feature type="domain" description="Transposase IS4-like" evidence="1">
    <location>
        <begin position="87"/>
        <end position="246"/>
    </location>
</feature>
<dbReference type="PANTHER" id="PTHR30007:SF1">
    <property type="entry name" value="BLR1914 PROTEIN"/>
    <property type="match status" value="1"/>
</dbReference>
<dbReference type="AlphaFoldDB" id="W6MEI1"/>
<accession>W6MEI1</accession>
<evidence type="ECO:0000313" key="4">
    <source>
        <dbReference type="Proteomes" id="UP000035760"/>
    </source>
</evidence>
<evidence type="ECO:0000259" key="2">
    <source>
        <dbReference type="Pfam" id="PF13340"/>
    </source>
</evidence>
<dbReference type="EMBL" id="CBTJ020000114">
    <property type="protein sequence ID" value="CDI04653.1"/>
    <property type="molecule type" value="Genomic_DNA"/>
</dbReference>
<dbReference type="GO" id="GO:0003677">
    <property type="term" value="F:DNA binding"/>
    <property type="evidence" value="ECO:0007669"/>
    <property type="project" value="InterPro"/>
</dbReference>
<dbReference type="Proteomes" id="UP000035760">
    <property type="component" value="Unassembled WGS sequence"/>
</dbReference>
<gene>
    <name evidence="3" type="ORF">BN873_p20033</name>
</gene>
<dbReference type="Pfam" id="PF01609">
    <property type="entry name" value="DDE_Tnp_1"/>
    <property type="match status" value="1"/>
</dbReference>
<reference evidence="3" key="1">
    <citation type="submission" date="2013-07" db="EMBL/GenBank/DDBJ databases">
        <authorList>
            <person name="McIlroy S."/>
        </authorList>
    </citation>
    <scope>NUCLEOTIDE SEQUENCE [LARGE SCALE GENOMIC DNA]</scope>
    <source>
        <strain evidence="3">Run_A_D11</strain>
    </source>
</reference>
<dbReference type="PANTHER" id="PTHR30007">
    <property type="entry name" value="PHP DOMAIN PROTEIN"/>
    <property type="match status" value="1"/>
</dbReference>
<dbReference type="InterPro" id="IPR002559">
    <property type="entry name" value="Transposase_11"/>
</dbReference>
<dbReference type="GO" id="GO:0004803">
    <property type="term" value="F:transposase activity"/>
    <property type="evidence" value="ECO:0007669"/>
    <property type="project" value="InterPro"/>
</dbReference>
<sequence length="251" mass="28539">MDRTFLTDEQWAVILPFLLSHSHVYVGTPLACRAFLEAVLWVLRSGGQWRLLPATRGAWNRVFKRFARWQRCGVWAELQAHVTREPDLQHLLIDSTVVRAHPGAAGAEQSSAEAEALGRSRGGFGTKIHAVTEALGNPLAFVLTGGQVSDIGQAERLIGEFPAEAVIGDKGYDSDAFVKVVEKRGMQAVIPPRSNRLNPRTYDRHLYKERHLVECFFNKIKHYRRIFSRFEKTANHFMAFLHFVAFLIWTR</sequence>
<keyword evidence="4" id="KW-1185">Reference proteome</keyword>
<dbReference type="OrthoDB" id="1551210at2"/>
<evidence type="ECO:0000313" key="3">
    <source>
        <dbReference type="EMBL" id="CDI04653.1"/>
    </source>
</evidence>
<feature type="domain" description="Insertion element IS402-like" evidence="2">
    <location>
        <begin position="6"/>
        <end position="78"/>
    </location>
</feature>
<dbReference type="GO" id="GO:0006313">
    <property type="term" value="P:DNA transposition"/>
    <property type="evidence" value="ECO:0007669"/>
    <property type="project" value="InterPro"/>
</dbReference>
<comment type="caution">
    <text evidence="3">The sequence shown here is derived from an EMBL/GenBank/DDBJ whole genome shotgun (WGS) entry which is preliminary data.</text>
</comment>
<reference evidence="3" key="2">
    <citation type="submission" date="2014-03" db="EMBL/GenBank/DDBJ databases">
        <title>Candidatus Competibacter-lineage genomes retrieved from metagenomes reveal functional metabolic diversity.</title>
        <authorList>
            <person name="McIlroy S.J."/>
            <person name="Albertsen M."/>
            <person name="Andresen E.K."/>
            <person name="Saunders A.M."/>
            <person name="Kristiansen R."/>
            <person name="Stokholm-Bjerregaard M."/>
            <person name="Nielsen K.L."/>
            <person name="Nielsen P.H."/>
        </authorList>
    </citation>
    <scope>NUCLEOTIDE SEQUENCE</scope>
    <source>
        <strain evidence="3">Run_A_D11</strain>
    </source>
</reference>
<dbReference type="InterPro" id="IPR025161">
    <property type="entry name" value="IS402-like_dom"/>
</dbReference>